<dbReference type="InterPro" id="IPR036291">
    <property type="entry name" value="NAD(P)-bd_dom_sf"/>
</dbReference>
<sequence>MSKGVPSAQNARPYRLCACAAQWTSGLADPQRTEFVTVDLSDPQFDLDAPTFRRLRAAVDVVIHNAWKVDFNHSLASFEETHIRGVRHVVDFALASERQPHIFYVSSLSSVANWSAVQGVQGVQGAGAGVDARAPTSVPEAPLDDPRVALTMGYGESKHVAEQVLARAVANAGLYATTLRVGQVAGPLAADGGQWNPTEWLPSLVRTSRALGRLPSAMNTIEWIPRTRRLAGPQDLCAGTFVVLLIRSRQVGCRPLERHSEKRAERYEAAVEVQYFESGQGLEVGLAGRLAVLVGCLEGRQPFVKRDDLDAVPRILHHRHQVVPLPDGRVHEVVDARAALGVVVVHEVAHDGGEGVHATWRR</sequence>
<dbReference type="Pfam" id="PF07993">
    <property type="entry name" value="NAD_binding_4"/>
    <property type="match status" value="1"/>
</dbReference>
<evidence type="ECO:0000313" key="4">
    <source>
        <dbReference type="EMBL" id="KIH92784.1"/>
    </source>
</evidence>
<dbReference type="PANTHER" id="PTHR44845:SF1">
    <property type="entry name" value="L-2-AMINOADIPATE REDUCTASE"/>
    <property type="match status" value="1"/>
</dbReference>
<dbReference type="Proteomes" id="UP000031575">
    <property type="component" value="Unassembled WGS sequence"/>
</dbReference>
<dbReference type="RefSeq" id="XP_040620794.1">
    <property type="nucleotide sequence ID" value="XM_040761119.1"/>
</dbReference>
<dbReference type="AlphaFoldDB" id="A0A0C2F1I3"/>
<accession>A0A0C2F1I3</accession>
<reference evidence="4 5" key="1">
    <citation type="journal article" date="2014" name="BMC Genomics">
        <title>Comparative genomics of the major fungal agents of human and animal Sporotrichosis: Sporothrix schenckii and Sporothrix brasiliensis.</title>
        <authorList>
            <person name="Teixeira M.M."/>
            <person name="de Almeida L.G."/>
            <person name="Kubitschek-Barreira P."/>
            <person name="Alves F.L."/>
            <person name="Kioshima E.S."/>
            <person name="Abadio A.K."/>
            <person name="Fernandes L."/>
            <person name="Derengowski L.S."/>
            <person name="Ferreira K.S."/>
            <person name="Souza R.C."/>
            <person name="Ruiz J.C."/>
            <person name="de Andrade N.C."/>
            <person name="Paes H.C."/>
            <person name="Nicola A.M."/>
            <person name="Albuquerque P."/>
            <person name="Gerber A.L."/>
            <person name="Martins V.P."/>
            <person name="Peconick L.D."/>
            <person name="Neto A.V."/>
            <person name="Chaucanez C.B."/>
            <person name="Silva P.A."/>
            <person name="Cunha O.L."/>
            <person name="de Oliveira F.F."/>
            <person name="dos Santos T.C."/>
            <person name="Barros A.L."/>
            <person name="Soares M.A."/>
            <person name="de Oliveira L.M."/>
            <person name="Marini M.M."/>
            <person name="Villalobos-Duno H."/>
            <person name="Cunha M.M."/>
            <person name="de Hoog S."/>
            <person name="da Silveira J.F."/>
            <person name="Henrissat B."/>
            <person name="Nino-Vega G.A."/>
            <person name="Cisalpino P.S."/>
            <person name="Mora-Montes H.M."/>
            <person name="Almeida S.R."/>
            <person name="Stajich J.E."/>
            <person name="Lopes-Bezerra L.M."/>
            <person name="Vasconcelos A.T."/>
            <person name="Felipe M.S."/>
        </authorList>
    </citation>
    <scope>NUCLEOTIDE SEQUENCE [LARGE SCALE GENOMIC DNA]</scope>
    <source>
        <strain evidence="4 5">5110</strain>
    </source>
</reference>
<keyword evidence="5" id="KW-1185">Reference proteome</keyword>
<evidence type="ECO:0000256" key="1">
    <source>
        <dbReference type="ARBA" id="ARBA00022450"/>
    </source>
</evidence>
<keyword evidence="1" id="KW-0596">Phosphopantetheine</keyword>
<proteinExistence type="predicted"/>
<dbReference type="OrthoDB" id="429813at2759"/>
<dbReference type="HOGENOM" id="CLU_765422_0_0_1"/>
<comment type="caution">
    <text evidence="4">The sequence shown here is derived from an EMBL/GenBank/DDBJ whole genome shotgun (WGS) entry which is preliminary data.</text>
</comment>
<evidence type="ECO:0000259" key="3">
    <source>
        <dbReference type="Pfam" id="PF07993"/>
    </source>
</evidence>
<evidence type="ECO:0000256" key="2">
    <source>
        <dbReference type="ARBA" id="ARBA00022553"/>
    </source>
</evidence>
<dbReference type="InterPro" id="IPR013120">
    <property type="entry name" value="FAR_NAD-bd"/>
</dbReference>
<evidence type="ECO:0000313" key="5">
    <source>
        <dbReference type="Proteomes" id="UP000031575"/>
    </source>
</evidence>
<gene>
    <name evidence="4" type="ORF">SPBR_02816</name>
</gene>
<dbReference type="PANTHER" id="PTHR44845">
    <property type="entry name" value="CARRIER DOMAIN-CONTAINING PROTEIN"/>
    <property type="match status" value="1"/>
</dbReference>
<dbReference type="Gene3D" id="3.40.50.720">
    <property type="entry name" value="NAD(P)-binding Rossmann-like Domain"/>
    <property type="match status" value="1"/>
</dbReference>
<name>A0A0C2F1I3_9PEZI</name>
<organism evidence="4 5">
    <name type="scientific">Sporothrix brasiliensis 5110</name>
    <dbReference type="NCBI Taxonomy" id="1398154"/>
    <lineage>
        <taxon>Eukaryota</taxon>
        <taxon>Fungi</taxon>
        <taxon>Dikarya</taxon>
        <taxon>Ascomycota</taxon>
        <taxon>Pezizomycotina</taxon>
        <taxon>Sordariomycetes</taxon>
        <taxon>Sordariomycetidae</taxon>
        <taxon>Ophiostomatales</taxon>
        <taxon>Ophiostomataceae</taxon>
        <taxon>Sporothrix</taxon>
    </lineage>
</organism>
<dbReference type="VEuPathDB" id="FungiDB:SPBR_02816"/>
<dbReference type="SUPFAM" id="SSF51735">
    <property type="entry name" value="NAD(P)-binding Rossmann-fold domains"/>
    <property type="match status" value="1"/>
</dbReference>
<feature type="domain" description="Thioester reductase (TE)" evidence="3">
    <location>
        <begin position="29"/>
        <end position="224"/>
    </location>
</feature>
<dbReference type="EMBL" id="AWTV01000006">
    <property type="protein sequence ID" value="KIH92784.1"/>
    <property type="molecule type" value="Genomic_DNA"/>
</dbReference>
<keyword evidence="2" id="KW-0597">Phosphoprotein</keyword>
<dbReference type="GeneID" id="63676040"/>
<protein>
    <recommendedName>
        <fullName evidence="3">Thioester reductase (TE) domain-containing protein</fullName>
    </recommendedName>
</protein>